<dbReference type="InterPro" id="IPR003156">
    <property type="entry name" value="DHHA1_dom"/>
</dbReference>
<dbReference type="PANTHER" id="PTHR47618">
    <property type="entry name" value="BIFUNCTIONAL OLIGORIBONUCLEASE AND PAP PHOSPHATASE NRNA"/>
    <property type="match status" value="1"/>
</dbReference>
<dbReference type="InterPro" id="IPR038763">
    <property type="entry name" value="DHH_sf"/>
</dbReference>
<dbReference type="InterPro" id="IPR001667">
    <property type="entry name" value="DDH_dom"/>
</dbReference>
<feature type="domain" description="DDH" evidence="1">
    <location>
        <begin position="18"/>
        <end position="158"/>
    </location>
</feature>
<dbReference type="Pfam" id="PF02272">
    <property type="entry name" value="DHHA1"/>
    <property type="match status" value="1"/>
</dbReference>
<dbReference type="Pfam" id="PF01368">
    <property type="entry name" value="DHH"/>
    <property type="match status" value="1"/>
</dbReference>
<reference evidence="3" key="1">
    <citation type="submission" date="2020-10" db="EMBL/GenBank/DDBJ databases">
        <authorList>
            <person name="Gilroy R."/>
        </authorList>
    </citation>
    <scope>NUCLEOTIDE SEQUENCE</scope>
    <source>
        <strain evidence="3">9366</strain>
    </source>
</reference>
<dbReference type="Gene3D" id="3.90.1640.10">
    <property type="entry name" value="inorganic pyrophosphatase (n-terminal core)"/>
    <property type="match status" value="1"/>
</dbReference>
<organism evidence="3 4">
    <name type="scientific">Candidatus Caccalectryoclostridium excrementigallinarum</name>
    <dbReference type="NCBI Taxonomy" id="2840710"/>
    <lineage>
        <taxon>Bacteria</taxon>
        <taxon>Bacillati</taxon>
        <taxon>Bacillota</taxon>
        <taxon>Clostridia</taxon>
        <taxon>Christensenellales</taxon>
        <taxon>Christensenellaceae</taxon>
        <taxon>Christensenellaceae incertae sedis</taxon>
        <taxon>Candidatus Caccalectryoclostridium</taxon>
    </lineage>
</organism>
<dbReference type="AlphaFoldDB" id="A0A9D1SJ68"/>
<proteinExistence type="predicted"/>
<gene>
    <name evidence="3" type="ORF">IAB07_00160</name>
</gene>
<dbReference type="EMBL" id="DVNJ01000001">
    <property type="protein sequence ID" value="HIU62166.1"/>
    <property type="molecule type" value="Genomic_DNA"/>
</dbReference>
<dbReference type="Proteomes" id="UP000824145">
    <property type="component" value="Unassembled WGS sequence"/>
</dbReference>
<evidence type="ECO:0000259" key="1">
    <source>
        <dbReference type="Pfam" id="PF01368"/>
    </source>
</evidence>
<comment type="caution">
    <text evidence="3">The sequence shown here is derived from an EMBL/GenBank/DDBJ whole genome shotgun (WGS) entry which is preliminary data.</text>
</comment>
<accession>A0A9D1SJ68</accession>
<dbReference type="SUPFAM" id="SSF64182">
    <property type="entry name" value="DHH phosphoesterases"/>
    <property type="match status" value="1"/>
</dbReference>
<dbReference type="Gene3D" id="3.10.310.30">
    <property type="match status" value="1"/>
</dbReference>
<reference evidence="3" key="2">
    <citation type="journal article" date="2021" name="PeerJ">
        <title>Extensive microbial diversity within the chicken gut microbiome revealed by metagenomics and culture.</title>
        <authorList>
            <person name="Gilroy R."/>
            <person name="Ravi A."/>
            <person name="Getino M."/>
            <person name="Pursley I."/>
            <person name="Horton D.L."/>
            <person name="Alikhan N.F."/>
            <person name="Baker D."/>
            <person name="Gharbi K."/>
            <person name="Hall N."/>
            <person name="Watson M."/>
            <person name="Adriaenssens E.M."/>
            <person name="Foster-Nyarko E."/>
            <person name="Jarju S."/>
            <person name="Secka A."/>
            <person name="Antonio M."/>
            <person name="Oren A."/>
            <person name="Chaudhuri R.R."/>
            <person name="La Ragione R."/>
            <person name="Hildebrand F."/>
            <person name="Pallen M.J."/>
        </authorList>
    </citation>
    <scope>NUCLEOTIDE SEQUENCE</scope>
    <source>
        <strain evidence="3">9366</strain>
    </source>
</reference>
<protein>
    <submittedName>
        <fullName evidence="3">DHH family phosphoesterase</fullName>
    </submittedName>
</protein>
<evidence type="ECO:0000313" key="3">
    <source>
        <dbReference type="EMBL" id="HIU62166.1"/>
    </source>
</evidence>
<sequence>MICKQDKIYELIKKANDIALVCHANPDGDTLGSGLALFFALKKEGKNAEIFCADAPKGKLATLSGAGSVRTDVPSKAFDLAIAIDCSDINLLASHAYILRKARVSACVDHHVSNNDYADFTFVERGVAAAAQPVYKLIKLILKEKALDLTIAELLYTALVTDSGAFAFSSVTGETMRMAGELLDLGVRGDKIIEFFMRDVRPEVFALATRVLNKAKFFEDGKIGLIIFSQEDFEATGTDLSDTTGIINNIRDVEGVFIAVSLTQAAKNEYKVSIRTDEHADANRIAAVFGGGGHARAAGCRTYGYFEDVKEKVLKACRDHLE</sequence>
<evidence type="ECO:0000313" key="4">
    <source>
        <dbReference type="Proteomes" id="UP000824145"/>
    </source>
</evidence>
<name>A0A9D1SJ68_9FIRM</name>
<dbReference type="InterPro" id="IPR051319">
    <property type="entry name" value="Oligoribo/pAp-PDE_c-di-AMP_PDE"/>
</dbReference>
<evidence type="ECO:0000259" key="2">
    <source>
        <dbReference type="Pfam" id="PF02272"/>
    </source>
</evidence>
<dbReference type="PANTHER" id="PTHR47618:SF1">
    <property type="entry name" value="BIFUNCTIONAL OLIGORIBONUCLEASE AND PAP PHOSPHATASE NRNA"/>
    <property type="match status" value="1"/>
</dbReference>
<feature type="domain" description="DHHA1" evidence="2">
    <location>
        <begin position="238"/>
        <end position="318"/>
    </location>
</feature>
<dbReference type="GO" id="GO:0003676">
    <property type="term" value="F:nucleic acid binding"/>
    <property type="evidence" value="ECO:0007669"/>
    <property type="project" value="InterPro"/>
</dbReference>